<protein>
    <submittedName>
        <fullName evidence="1">Uncharacterized protein</fullName>
    </submittedName>
</protein>
<proteinExistence type="predicted"/>
<organism evidence="1 2">
    <name type="scientific">Heyndrickxia oleronia</name>
    <dbReference type="NCBI Taxonomy" id="38875"/>
    <lineage>
        <taxon>Bacteria</taxon>
        <taxon>Bacillati</taxon>
        <taxon>Bacillota</taxon>
        <taxon>Bacilli</taxon>
        <taxon>Bacillales</taxon>
        <taxon>Bacillaceae</taxon>
        <taxon>Heyndrickxia</taxon>
    </lineage>
</organism>
<reference evidence="1" key="1">
    <citation type="submission" date="2023-03" db="EMBL/GenBank/DDBJ databases">
        <title>Bacterial isolates from washroom surfaces on a university campus.</title>
        <authorList>
            <person name="Holman D.B."/>
            <person name="Gzyl K.E."/>
            <person name="Taheri A.E."/>
        </authorList>
    </citation>
    <scope>NUCLEOTIDE SEQUENCE</scope>
    <source>
        <strain evidence="1">RD03</strain>
    </source>
</reference>
<evidence type="ECO:0000313" key="2">
    <source>
        <dbReference type="Proteomes" id="UP001159179"/>
    </source>
</evidence>
<evidence type="ECO:0000313" key="1">
    <source>
        <dbReference type="EMBL" id="MDH5163897.1"/>
    </source>
</evidence>
<accession>A0AAW6T4B3</accession>
<name>A0AAW6T4B3_9BACI</name>
<dbReference type="AlphaFoldDB" id="A0AAW6T4B3"/>
<dbReference type="Proteomes" id="UP001159179">
    <property type="component" value="Unassembled WGS sequence"/>
</dbReference>
<dbReference type="EMBL" id="JAROYP010000020">
    <property type="protein sequence ID" value="MDH5163897.1"/>
    <property type="molecule type" value="Genomic_DNA"/>
</dbReference>
<comment type="caution">
    <text evidence="1">The sequence shown here is derived from an EMBL/GenBank/DDBJ whole genome shotgun (WGS) entry which is preliminary data.</text>
</comment>
<sequence length="98" mass="11502">MDGTSDHIISTIPYFQIKRVIECNQQKFIKSEHRINLYKNKISTISNQFDLKNVLDISFRSFSGETGLLYLHTNQGVFAFEVNADPTYFINEYKKLKF</sequence>
<gene>
    <name evidence="1" type="ORF">P5X88_23435</name>
</gene>